<dbReference type="InParanoid" id="M4B2Q1"/>
<evidence type="ECO:0000313" key="2">
    <source>
        <dbReference type="Proteomes" id="UP000011713"/>
    </source>
</evidence>
<keyword evidence="2" id="KW-1185">Reference proteome</keyword>
<dbReference type="EnsemblProtists" id="HpaT800549">
    <property type="protein sequence ID" value="HpaP800549"/>
    <property type="gene ID" value="HpaG800549"/>
</dbReference>
<reference evidence="1" key="2">
    <citation type="submission" date="2015-06" db="UniProtKB">
        <authorList>
            <consortium name="EnsemblProtists"/>
        </authorList>
    </citation>
    <scope>IDENTIFICATION</scope>
    <source>
        <strain evidence="1">Emoy2</strain>
    </source>
</reference>
<dbReference type="HOGENOM" id="CLU_3054444_0_0_1"/>
<dbReference type="AlphaFoldDB" id="M4B2Q1"/>
<dbReference type="Proteomes" id="UP000011713">
    <property type="component" value="Unassembled WGS sequence"/>
</dbReference>
<reference evidence="2" key="1">
    <citation type="journal article" date="2010" name="Science">
        <title>Signatures of adaptation to obligate biotrophy in the Hyaloperonospora arabidopsidis genome.</title>
        <authorList>
            <person name="Baxter L."/>
            <person name="Tripathy S."/>
            <person name="Ishaque N."/>
            <person name="Boot N."/>
            <person name="Cabral A."/>
            <person name="Kemen E."/>
            <person name="Thines M."/>
            <person name="Ah-Fong A."/>
            <person name="Anderson R."/>
            <person name="Badejoko W."/>
            <person name="Bittner-Eddy P."/>
            <person name="Boore J.L."/>
            <person name="Chibucos M.C."/>
            <person name="Coates M."/>
            <person name="Dehal P."/>
            <person name="Delehaunty K."/>
            <person name="Dong S."/>
            <person name="Downton P."/>
            <person name="Dumas B."/>
            <person name="Fabro G."/>
            <person name="Fronick C."/>
            <person name="Fuerstenberg S.I."/>
            <person name="Fulton L."/>
            <person name="Gaulin E."/>
            <person name="Govers F."/>
            <person name="Hughes L."/>
            <person name="Humphray S."/>
            <person name="Jiang R.H."/>
            <person name="Judelson H."/>
            <person name="Kamoun S."/>
            <person name="Kyung K."/>
            <person name="Meijer H."/>
            <person name="Minx P."/>
            <person name="Morris P."/>
            <person name="Nelson J."/>
            <person name="Phuntumart V."/>
            <person name="Qutob D."/>
            <person name="Rehmany A."/>
            <person name="Rougon-Cardoso A."/>
            <person name="Ryden P."/>
            <person name="Torto-Alalibo T."/>
            <person name="Studholme D."/>
            <person name="Wang Y."/>
            <person name="Win J."/>
            <person name="Wood J."/>
            <person name="Clifton S.W."/>
            <person name="Rogers J."/>
            <person name="Van den Ackerveken G."/>
            <person name="Jones J.D."/>
            <person name="McDowell J.M."/>
            <person name="Beynon J."/>
            <person name="Tyler B.M."/>
        </authorList>
    </citation>
    <scope>NUCLEOTIDE SEQUENCE [LARGE SCALE GENOMIC DNA]</scope>
    <source>
        <strain evidence="2">Emoy2</strain>
    </source>
</reference>
<accession>M4B2Q1</accession>
<proteinExistence type="predicted"/>
<organism evidence="1 2">
    <name type="scientific">Hyaloperonospora arabidopsidis (strain Emoy2)</name>
    <name type="common">Downy mildew agent</name>
    <name type="synonym">Peronospora arabidopsidis</name>
    <dbReference type="NCBI Taxonomy" id="559515"/>
    <lineage>
        <taxon>Eukaryota</taxon>
        <taxon>Sar</taxon>
        <taxon>Stramenopiles</taxon>
        <taxon>Oomycota</taxon>
        <taxon>Peronosporomycetes</taxon>
        <taxon>Peronosporales</taxon>
        <taxon>Peronosporaceae</taxon>
        <taxon>Hyaloperonospora</taxon>
    </lineage>
</organism>
<evidence type="ECO:0000313" key="1">
    <source>
        <dbReference type="EnsemblProtists" id="HpaP800549"/>
    </source>
</evidence>
<protein>
    <submittedName>
        <fullName evidence="1">Uncharacterized protein</fullName>
    </submittedName>
</protein>
<dbReference type="EMBL" id="JH598094">
    <property type="status" value="NOT_ANNOTATED_CDS"/>
    <property type="molecule type" value="Genomic_DNA"/>
</dbReference>
<dbReference type="VEuPathDB" id="FungiDB:HpaG800549"/>
<name>M4B2Q1_HYAAE</name>
<sequence length="54" mass="6180">MANSLQVKRYAAFVDAIQMDTYILRTVSKSITFMLSLAPERRTDAWMALSPRTI</sequence>